<gene>
    <name evidence="1" type="ORF">BJ138DRAFT_352382</name>
</gene>
<dbReference type="Proteomes" id="UP000790377">
    <property type="component" value="Unassembled WGS sequence"/>
</dbReference>
<reference evidence="1" key="1">
    <citation type="journal article" date="2021" name="New Phytol.">
        <title>Evolutionary innovations through gain and loss of genes in the ectomycorrhizal Boletales.</title>
        <authorList>
            <person name="Wu G."/>
            <person name="Miyauchi S."/>
            <person name="Morin E."/>
            <person name="Kuo A."/>
            <person name="Drula E."/>
            <person name="Varga T."/>
            <person name="Kohler A."/>
            <person name="Feng B."/>
            <person name="Cao Y."/>
            <person name="Lipzen A."/>
            <person name="Daum C."/>
            <person name="Hundley H."/>
            <person name="Pangilinan J."/>
            <person name="Johnson J."/>
            <person name="Barry K."/>
            <person name="LaButti K."/>
            <person name="Ng V."/>
            <person name="Ahrendt S."/>
            <person name="Min B."/>
            <person name="Choi I.G."/>
            <person name="Park H."/>
            <person name="Plett J.M."/>
            <person name="Magnuson J."/>
            <person name="Spatafora J.W."/>
            <person name="Nagy L.G."/>
            <person name="Henrissat B."/>
            <person name="Grigoriev I.V."/>
            <person name="Yang Z.L."/>
            <person name="Xu J."/>
            <person name="Martin F.M."/>
        </authorList>
    </citation>
    <scope>NUCLEOTIDE SEQUENCE</scope>
    <source>
        <strain evidence="1">ATCC 28755</strain>
    </source>
</reference>
<organism evidence="1 2">
    <name type="scientific">Hygrophoropsis aurantiaca</name>
    <dbReference type="NCBI Taxonomy" id="72124"/>
    <lineage>
        <taxon>Eukaryota</taxon>
        <taxon>Fungi</taxon>
        <taxon>Dikarya</taxon>
        <taxon>Basidiomycota</taxon>
        <taxon>Agaricomycotina</taxon>
        <taxon>Agaricomycetes</taxon>
        <taxon>Agaricomycetidae</taxon>
        <taxon>Boletales</taxon>
        <taxon>Coniophorineae</taxon>
        <taxon>Hygrophoropsidaceae</taxon>
        <taxon>Hygrophoropsis</taxon>
    </lineage>
</organism>
<evidence type="ECO:0000313" key="2">
    <source>
        <dbReference type="Proteomes" id="UP000790377"/>
    </source>
</evidence>
<comment type="caution">
    <text evidence="1">The sequence shown here is derived from an EMBL/GenBank/DDBJ whole genome shotgun (WGS) entry which is preliminary data.</text>
</comment>
<proteinExistence type="predicted"/>
<sequence length="215" mass="23586">MTSSRPNSRELKNVILASDFKTITWTTKTTTVEETVTITRNTDDPVVRANRAPTPPRSPTNSLRRASIAASTVRALSNSENEEYPLVPDPTYIPSIPHPNNIEPPAPGLLPEAYYVITVGQEVGVFFLWADVAERTHNISGSVQSKFRHFEKAKAAYTKAYNSGTVHAVPVYGGPFWRMRAVSPPPTPSPSTSSSDGSLWDRVDDLSTEMSQVSL</sequence>
<dbReference type="EMBL" id="MU267820">
    <property type="protein sequence ID" value="KAH7908462.1"/>
    <property type="molecule type" value="Genomic_DNA"/>
</dbReference>
<name>A0ACB8A6V7_9AGAM</name>
<accession>A0ACB8A6V7</accession>
<keyword evidence="2" id="KW-1185">Reference proteome</keyword>
<protein>
    <submittedName>
        <fullName evidence="1">Uncharacterized protein</fullName>
    </submittedName>
</protein>
<evidence type="ECO:0000313" key="1">
    <source>
        <dbReference type="EMBL" id="KAH7908462.1"/>
    </source>
</evidence>